<protein>
    <submittedName>
        <fullName evidence="2">Uncharacterized protein</fullName>
    </submittedName>
</protein>
<evidence type="ECO:0000256" key="1">
    <source>
        <dbReference type="SAM" id="MobiDB-lite"/>
    </source>
</evidence>
<comment type="caution">
    <text evidence="2">The sequence shown here is derived from an EMBL/GenBank/DDBJ whole genome shotgun (WGS) entry which is preliminary data.</text>
</comment>
<dbReference type="Proteomes" id="UP000324091">
    <property type="component" value="Chromosome 16"/>
</dbReference>
<organism evidence="2 3">
    <name type="scientific">Takifugu flavidus</name>
    <name type="common">sansaifugu</name>
    <dbReference type="NCBI Taxonomy" id="433684"/>
    <lineage>
        <taxon>Eukaryota</taxon>
        <taxon>Metazoa</taxon>
        <taxon>Chordata</taxon>
        <taxon>Craniata</taxon>
        <taxon>Vertebrata</taxon>
        <taxon>Euteleostomi</taxon>
        <taxon>Actinopterygii</taxon>
        <taxon>Neopterygii</taxon>
        <taxon>Teleostei</taxon>
        <taxon>Neoteleostei</taxon>
        <taxon>Acanthomorphata</taxon>
        <taxon>Eupercaria</taxon>
        <taxon>Tetraodontiformes</taxon>
        <taxon>Tetradontoidea</taxon>
        <taxon>Tetraodontidae</taxon>
        <taxon>Takifugu</taxon>
    </lineage>
</organism>
<accession>A0A5C6NYZ6</accession>
<sequence length="83" mass="8822">MQTDCCSSCPGGRSQTTSEVKTLDEEVLGWSETVECFESMGGWGLRGLQMNTKSACDNENMPSQQAEVGDGGPPPRVSAASYI</sequence>
<feature type="compositionally biased region" description="Polar residues" evidence="1">
    <location>
        <begin position="54"/>
        <end position="66"/>
    </location>
</feature>
<name>A0A5C6NYZ6_9TELE</name>
<proteinExistence type="predicted"/>
<feature type="region of interest" description="Disordered" evidence="1">
    <location>
        <begin position="1"/>
        <end position="20"/>
    </location>
</feature>
<evidence type="ECO:0000313" key="2">
    <source>
        <dbReference type="EMBL" id="TWW72038.1"/>
    </source>
</evidence>
<reference evidence="2 3" key="1">
    <citation type="submission" date="2019-04" db="EMBL/GenBank/DDBJ databases">
        <title>Chromosome genome assembly for Takifugu flavidus.</title>
        <authorList>
            <person name="Xiao S."/>
        </authorList>
    </citation>
    <scope>NUCLEOTIDE SEQUENCE [LARGE SCALE GENOMIC DNA]</scope>
    <source>
        <strain evidence="2">HTHZ2018</strain>
        <tissue evidence="2">Muscle</tissue>
    </source>
</reference>
<dbReference type="AlphaFoldDB" id="A0A5C6NYZ6"/>
<gene>
    <name evidence="2" type="ORF">D4764_16G0005350</name>
</gene>
<dbReference type="EMBL" id="RHFK02000008">
    <property type="protein sequence ID" value="TWW72038.1"/>
    <property type="molecule type" value="Genomic_DNA"/>
</dbReference>
<feature type="region of interest" description="Disordered" evidence="1">
    <location>
        <begin position="54"/>
        <end position="83"/>
    </location>
</feature>
<evidence type="ECO:0000313" key="3">
    <source>
        <dbReference type="Proteomes" id="UP000324091"/>
    </source>
</evidence>
<keyword evidence="3" id="KW-1185">Reference proteome</keyword>